<dbReference type="EMBL" id="ADCX01000002">
    <property type="protein sequence ID" value="EFG26533.1"/>
    <property type="molecule type" value="Genomic_DNA"/>
</dbReference>
<reference evidence="1 2" key="1">
    <citation type="submission" date="2012-01" db="EMBL/GenBank/DDBJ databases">
        <title>The Genome Sequence of Scardovia inopinata F0304.</title>
        <authorList>
            <consortium name="The Broad Institute Genome Sequencing Platform"/>
            <person name="Ward D."/>
            <person name="Earl A."/>
            <person name="Feldgarden M."/>
            <person name="Gevers D."/>
            <person name="Young S."/>
            <person name="Zeng Q."/>
            <person name="Koehrsen M."/>
            <person name="Alvarado L."/>
            <person name="Berlin A.M."/>
            <person name="Borenstein D."/>
            <person name="Chapman S.B."/>
            <person name="Chen Z."/>
            <person name="Engels R."/>
            <person name="Freedman E."/>
            <person name="Gellesch M."/>
            <person name="Goldberg J."/>
            <person name="Griggs A."/>
            <person name="Gujja S."/>
            <person name="Heilman E.R."/>
            <person name="Heiman D.I."/>
            <person name="Hepburn T.A."/>
            <person name="Howarth C."/>
            <person name="Jen D."/>
            <person name="Larson L."/>
            <person name="Mehta T."/>
            <person name="Park D."/>
            <person name="Pearson M."/>
            <person name="Richards J."/>
            <person name="Roberts A."/>
            <person name="Saif S."/>
            <person name="Shea T.D."/>
            <person name="Shenoy N."/>
            <person name="Sisk P."/>
            <person name="Stolte C."/>
            <person name="Sykes S.N."/>
            <person name="Walk T."/>
            <person name="White J."/>
            <person name="Yandava C."/>
            <person name="Izard J."/>
            <person name="Baranova O.V."/>
            <person name="Blanton J.M."/>
            <person name="Tanner A.C."/>
            <person name="Dewhirst F."/>
            <person name="Haas B."/>
            <person name="Nusbaum C."/>
            <person name="Birren B."/>
        </authorList>
    </citation>
    <scope>NUCLEOTIDE SEQUENCE [LARGE SCALE GENOMIC DNA]</scope>
    <source>
        <strain evidence="1 2">F0304</strain>
    </source>
</reference>
<name>W5II42_SCAIO</name>
<comment type="caution">
    <text evidence="1">The sequence shown here is derived from an EMBL/GenBank/DDBJ whole genome shotgun (WGS) entry which is preliminary data.</text>
</comment>
<organism evidence="1 2">
    <name type="scientific">Scardovia inopinata F0304</name>
    <dbReference type="NCBI Taxonomy" id="641146"/>
    <lineage>
        <taxon>Bacteria</taxon>
        <taxon>Bacillati</taxon>
        <taxon>Actinomycetota</taxon>
        <taxon>Actinomycetes</taxon>
        <taxon>Bifidobacteriales</taxon>
        <taxon>Bifidobacteriaceae</taxon>
        <taxon>Scardovia</taxon>
    </lineage>
</organism>
<protein>
    <recommendedName>
        <fullName evidence="3">Arylsulfotransferase N-terminal domain-containing protein</fullName>
    </recommendedName>
</protein>
<evidence type="ECO:0000313" key="2">
    <source>
        <dbReference type="Proteomes" id="UP000005777"/>
    </source>
</evidence>
<gene>
    <name evidence="1" type="ORF">HMPREF9020_00152</name>
</gene>
<dbReference type="PROSITE" id="PS51257">
    <property type="entry name" value="PROKAR_LIPOPROTEIN"/>
    <property type="match status" value="1"/>
</dbReference>
<evidence type="ECO:0008006" key="3">
    <source>
        <dbReference type="Google" id="ProtNLM"/>
    </source>
</evidence>
<dbReference type="Proteomes" id="UP000005777">
    <property type="component" value="Unassembled WGS sequence"/>
</dbReference>
<keyword evidence="2" id="KW-1185">Reference proteome</keyword>
<accession>W5II42</accession>
<evidence type="ECO:0000313" key="1">
    <source>
        <dbReference type="EMBL" id="EFG26533.1"/>
    </source>
</evidence>
<dbReference type="HOGENOM" id="CLU_643872_0_0_11"/>
<proteinExistence type="predicted"/>
<dbReference type="AlphaFoldDB" id="W5II42"/>
<sequence>MKSNLLARFVRELGRYLICFLALALVLGCSQACSVRLKNSSHEVDFSDIKLERYQFAFYASPDWTRKTFLSRGLTIFITRNGDYAIHKHDILDSGKLSWTKDGIFYADQKYDYWLSDRGKNYKIYSRKPNTQDGIATLEDSGTRVGVYNGGYTHGGKGYNEQVVISNKGRSRRLRFHNQYGMVIACRNRAYGITSDIGSNGFGFSRLDNLAEDQKFVFSHVKQWEDPLGDEGGVSDGSCRNNTFVYLGMHTAVEGLAIKKNAVTKRLLAAQQAHKEGGRFTETVEVINIRTGKRESIPLINPDGSYFTSPREGFDYSKQVQNSLIGSTLYWLHGDSRILKTDTRTGITRVINKTFYNQRIDFTDHTCRIAIIGHTMVITRGVPDGDLLLYFINLKTGKEMKRIRVKGVCNQLPNNTFISDFAVRPGRLLK</sequence>
<dbReference type="eggNOG" id="ENOG50331UW">
    <property type="taxonomic scope" value="Bacteria"/>
</dbReference>